<gene>
    <name evidence="3" type="ORF">MFLO_14247</name>
</gene>
<dbReference type="PANTHER" id="PTHR34136">
    <property type="match status" value="1"/>
</dbReference>
<comment type="caution">
    <text evidence="3">The sequence shown here is derived from an EMBL/GenBank/DDBJ whole genome shotgun (WGS) entry which is preliminary data.</text>
</comment>
<evidence type="ECO:0000313" key="4">
    <source>
        <dbReference type="Proteomes" id="UP000019249"/>
    </source>
</evidence>
<dbReference type="EMBL" id="AODF01000039">
    <property type="protein sequence ID" value="EUJ26122.1"/>
    <property type="molecule type" value="Genomic_DNA"/>
</dbReference>
<reference evidence="3 4" key="1">
    <citation type="journal article" date="2014" name="Int. J. Syst. Evol. Microbiol.">
        <title>Listeria floridensis sp. nov., Listeria aquatica sp. nov., Listeria cornellensis sp. nov., Listeria riparia sp. nov. and Listeria grandensis sp. nov., from agricultural and natural environments.</title>
        <authorList>
            <person name="den Bakker H.C."/>
            <person name="Warchocki S."/>
            <person name="Wright E.M."/>
            <person name="Allred A.F."/>
            <person name="Ahlstrom C."/>
            <person name="Manuel C.S."/>
            <person name="Stasiewicz M.J."/>
            <person name="Burrell A."/>
            <person name="Roof S."/>
            <person name="Strawn L."/>
            <person name="Fortes E.D."/>
            <person name="Nightingale K.K."/>
            <person name="Kephart D."/>
            <person name="Wiedmann M."/>
        </authorList>
    </citation>
    <scope>NUCLEOTIDE SEQUENCE [LARGE SCALE GENOMIC DNA]</scope>
    <source>
        <strain evidence="3 4">FSL S10-1187</strain>
    </source>
</reference>
<dbReference type="PANTHER" id="PTHR34136:SF1">
    <property type="entry name" value="UDP-N-ACETYL-D-MANNOSAMINURONIC ACID TRANSFERASE"/>
    <property type="match status" value="1"/>
</dbReference>
<dbReference type="NCBIfam" id="TIGR00696">
    <property type="entry name" value="wecG_tagA_cpsF"/>
    <property type="match status" value="1"/>
</dbReference>
<evidence type="ECO:0000256" key="1">
    <source>
        <dbReference type="ARBA" id="ARBA00022676"/>
    </source>
</evidence>
<keyword evidence="1" id="KW-0328">Glycosyltransferase</keyword>
<dbReference type="Pfam" id="PF03808">
    <property type="entry name" value="Glyco_tran_WecG"/>
    <property type="match status" value="1"/>
</dbReference>
<accession>A0ABN0RC28</accession>
<dbReference type="CDD" id="cd06533">
    <property type="entry name" value="Glyco_transf_WecG_TagA"/>
    <property type="match status" value="1"/>
</dbReference>
<dbReference type="InterPro" id="IPR004629">
    <property type="entry name" value="WecG_TagA_CpsF"/>
</dbReference>
<organism evidence="3 4">
    <name type="scientific">Listeria floridensis FSL S10-1187</name>
    <dbReference type="NCBI Taxonomy" id="1265817"/>
    <lineage>
        <taxon>Bacteria</taxon>
        <taxon>Bacillati</taxon>
        <taxon>Bacillota</taxon>
        <taxon>Bacilli</taxon>
        <taxon>Bacillales</taxon>
        <taxon>Listeriaceae</taxon>
        <taxon>Listeria</taxon>
    </lineage>
</organism>
<evidence type="ECO:0000256" key="2">
    <source>
        <dbReference type="ARBA" id="ARBA00022679"/>
    </source>
</evidence>
<dbReference type="RefSeq" id="WP_036098345.1">
    <property type="nucleotide sequence ID" value="NZ_AODF01000039.1"/>
</dbReference>
<proteinExistence type="predicted"/>
<sequence>MSRIKFLGSQLDVLTMAETLQVIAKYIEEGKIVQHVSLNASKVYLIDHNERLQRIVNQAEIVSADGSSIVLAGRFLGQKVPERVTGIELFLNVVKLAAKRGYRVFYLGATDAVVQRVAAKQQAQYPTLQVAGYRNGYFSDGEAVKIAKQIRASQADILFVGFSSPQKEFFIDQYKETMGVPFIMGVGGSFDVVAGKTKRAPRWMQKVGLEWFYRFLQEPRRMFKRYLLSNSYFIWKVLKERVRLKR</sequence>
<evidence type="ECO:0000313" key="3">
    <source>
        <dbReference type="EMBL" id="EUJ26122.1"/>
    </source>
</evidence>
<name>A0ABN0RC28_9LIST</name>
<protein>
    <submittedName>
        <fullName evidence="3">Beta-1,4-N-acetyl-mannosaminyltransferase</fullName>
    </submittedName>
</protein>
<keyword evidence="2" id="KW-0808">Transferase</keyword>
<dbReference type="Proteomes" id="UP000019249">
    <property type="component" value="Unassembled WGS sequence"/>
</dbReference>
<keyword evidence="4" id="KW-1185">Reference proteome</keyword>